<dbReference type="EMBL" id="LCKO01000008">
    <property type="protein sequence ID" value="KKT99639.1"/>
    <property type="molecule type" value="Genomic_DNA"/>
</dbReference>
<evidence type="ECO:0000313" key="3">
    <source>
        <dbReference type="Proteomes" id="UP000034078"/>
    </source>
</evidence>
<evidence type="ECO:0000256" key="1">
    <source>
        <dbReference type="SAM" id="MobiDB-lite"/>
    </source>
</evidence>
<protein>
    <submittedName>
        <fullName evidence="2">Uncharacterized protein</fullName>
    </submittedName>
</protein>
<accession>A0A837IE87</accession>
<reference evidence="2 3" key="1">
    <citation type="journal article" date="2015" name="Nature">
        <title>rRNA introns, odd ribosomes, and small enigmatic genomes across a large radiation of phyla.</title>
        <authorList>
            <person name="Brown C.T."/>
            <person name="Hug L.A."/>
            <person name="Thomas B.C."/>
            <person name="Sharon I."/>
            <person name="Castelle C.J."/>
            <person name="Singh A."/>
            <person name="Wilkins M.J."/>
            <person name="Williams K.H."/>
            <person name="Banfield J.F."/>
        </authorList>
    </citation>
    <scope>NUCLEOTIDE SEQUENCE [LARGE SCALE GENOMIC DNA]</scope>
</reference>
<sequence>MSIVGGVRLPQSPRRLRNDGLRPGPGERSLSFFGEVDAGDNHCRGEDGDRGERLSEPEDGERNGESRLQVSKNGGFRSLDEPLSFLISPKGDD</sequence>
<comment type="caution">
    <text evidence="2">The sequence shown here is derived from an EMBL/GenBank/DDBJ whole genome shotgun (WGS) entry which is preliminary data.</text>
</comment>
<proteinExistence type="predicted"/>
<organism evidence="2 3">
    <name type="scientific">Candidatus Collierbacteria bacterium GW2011_GWB2_45_17</name>
    <dbReference type="NCBI Taxonomy" id="1618388"/>
    <lineage>
        <taxon>Bacteria</taxon>
        <taxon>Candidatus Collieribacteriota</taxon>
    </lineage>
</organism>
<dbReference type="AlphaFoldDB" id="A0A837IE87"/>
<evidence type="ECO:0000313" key="2">
    <source>
        <dbReference type="EMBL" id="KKT99639.1"/>
    </source>
</evidence>
<feature type="compositionally biased region" description="Basic and acidic residues" evidence="1">
    <location>
        <begin position="39"/>
        <end position="65"/>
    </location>
</feature>
<name>A0A837IE87_9BACT</name>
<dbReference type="Proteomes" id="UP000034078">
    <property type="component" value="Unassembled WGS sequence"/>
</dbReference>
<feature type="region of interest" description="Disordered" evidence="1">
    <location>
        <begin position="1"/>
        <end position="93"/>
    </location>
</feature>
<gene>
    <name evidence="2" type="ORF">UX01_C0008G0007</name>
</gene>